<dbReference type="Proteomes" id="UP000177306">
    <property type="component" value="Unassembled WGS sequence"/>
</dbReference>
<comment type="caution">
    <text evidence="1">The sequence shown here is derived from an EMBL/GenBank/DDBJ whole genome shotgun (WGS) entry which is preliminary data.</text>
</comment>
<evidence type="ECO:0000313" key="2">
    <source>
        <dbReference type="Proteomes" id="UP000177306"/>
    </source>
</evidence>
<accession>A0A1F6EGV3</accession>
<organism evidence="1 2">
    <name type="scientific">Candidatus Kaiserbacteria bacterium RIFCSPLOWO2_01_FULL_53_17</name>
    <dbReference type="NCBI Taxonomy" id="1798511"/>
    <lineage>
        <taxon>Bacteria</taxon>
        <taxon>Candidatus Kaiseribacteriota</taxon>
    </lineage>
</organism>
<name>A0A1F6EGV3_9BACT</name>
<sequence>MLSDFNIESRIQLPNEIVSVGKENLLKFEKEIGFSPGVRINGKRSNSIWKQSLEKREILRRAIASYKPVGSNGVHRTSQT</sequence>
<dbReference type="AlphaFoldDB" id="A0A1F6EGV3"/>
<dbReference type="EMBL" id="MFLY01000025">
    <property type="protein sequence ID" value="OGG72878.1"/>
    <property type="molecule type" value="Genomic_DNA"/>
</dbReference>
<reference evidence="1 2" key="1">
    <citation type="journal article" date="2016" name="Nat. Commun.">
        <title>Thousands of microbial genomes shed light on interconnected biogeochemical processes in an aquifer system.</title>
        <authorList>
            <person name="Anantharaman K."/>
            <person name="Brown C.T."/>
            <person name="Hug L.A."/>
            <person name="Sharon I."/>
            <person name="Castelle C.J."/>
            <person name="Probst A.J."/>
            <person name="Thomas B.C."/>
            <person name="Singh A."/>
            <person name="Wilkins M.J."/>
            <person name="Karaoz U."/>
            <person name="Brodie E.L."/>
            <person name="Williams K.H."/>
            <person name="Hubbard S.S."/>
            <person name="Banfield J.F."/>
        </authorList>
    </citation>
    <scope>NUCLEOTIDE SEQUENCE [LARGE SCALE GENOMIC DNA]</scope>
</reference>
<proteinExistence type="predicted"/>
<evidence type="ECO:0000313" key="1">
    <source>
        <dbReference type="EMBL" id="OGG72878.1"/>
    </source>
</evidence>
<gene>
    <name evidence="1" type="ORF">A3A38_01555</name>
</gene>
<protein>
    <submittedName>
        <fullName evidence="1">Uncharacterized protein</fullName>
    </submittedName>
</protein>